<keyword evidence="3" id="KW-1185">Reference proteome</keyword>
<dbReference type="Proteomes" id="UP001232536">
    <property type="component" value="Unassembled WGS sequence"/>
</dbReference>
<keyword evidence="1" id="KW-0732">Signal</keyword>
<dbReference type="SUPFAM" id="SSF89392">
    <property type="entry name" value="Prokaryotic lipoproteins and lipoprotein localization factors"/>
    <property type="match status" value="1"/>
</dbReference>
<evidence type="ECO:0000313" key="2">
    <source>
        <dbReference type="EMBL" id="MDO8106947.1"/>
    </source>
</evidence>
<proteinExistence type="predicted"/>
<dbReference type="RefSeq" id="WP_304600586.1">
    <property type="nucleotide sequence ID" value="NZ_JAUQYO010000001.1"/>
</dbReference>
<evidence type="ECO:0000256" key="1">
    <source>
        <dbReference type="SAM" id="SignalP"/>
    </source>
</evidence>
<protein>
    <recommendedName>
        <fullName evidence="4">MucB/RseB N-terminal domain-containing protein</fullName>
    </recommendedName>
</protein>
<gene>
    <name evidence="2" type="ORF">Q6348_07020</name>
</gene>
<feature type="chain" id="PRO_5046313584" description="MucB/RseB N-terminal domain-containing protein" evidence="1">
    <location>
        <begin position="30"/>
        <end position="357"/>
    </location>
</feature>
<dbReference type="InterPro" id="IPR052944">
    <property type="entry name" value="Sporulation_related"/>
</dbReference>
<dbReference type="InterPro" id="IPR029046">
    <property type="entry name" value="LolA/LolB/LppX"/>
</dbReference>
<dbReference type="PANTHER" id="PTHR37507:SF2">
    <property type="entry name" value="SPORULATION PROTEIN YDCC"/>
    <property type="match status" value="1"/>
</dbReference>
<dbReference type="Gene3D" id="2.50.20.10">
    <property type="entry name" value="Lipoprotein localisation LolA/LolB/LppX"/>
    <property type="match status" value="1"/>
</dbReference>
<name>A0ABT9DDA6_9CELL</name>
<accession>A0ABT9DDA6</accession>
<dbReference type="PANTHER" id="PTHR37507">
    <property type="entry name" value="SPORULATION PROTEIN YDCC"/>
    <property type="match status" value="1"/>
</dbReference>
<comment type="caution">
    <text evidence="2">The sequence shown here is derived from an EMBL/GenBank/DDBJ whole genome shotgun (WGS) entry which is preliminary data.</text>
</comment>
<dbReference type="EMBL" id="JAUQYP010000001">
    <property type="protein sequence ID" value="MDO8106947.1"/>
    <property type="molecule type" value="Genomic_DNA"/>
</dbReference>
<feature type="signal peptide" evidence="1">
    <location>
        <begin position="1"/>
        <end position="29"/>
    </location>
</feature>
<evidence type="ECO:0008006" key="4">
    <source>
        <dbReference type="Google" id="ProtNLM"/>
    </source>
</evidence>
<reference evidence="2 3" key="1">
    <citation type="submission" date="2023-07" db="EMBL/GenBank/DDBJ databases">
        <title>Description of novel actinomycetes strains, isolated from tidal flat sediment.</title>
        <authorList>
            <person name="Lu C."/>
        </authorList>
    </citation>
    <scope>NUCLEOTIDE SEQUENCE [LARGE SCALE GENOMIC DNA]</scope>
    <source>
        <strain evidence="2 3">SYSU T00b441</strain>
    </source>
</reference>
<sequence length="357" mass="35710">MVRRAVRWLVPVGIAAAVVGATLVSPASAGTALPERTPQQLLTDVQGATATAVQGTVQVQADLGLPSLPDVAGGPAAHRTDLLSALSGTTTMRVWASPAGARVAVQGTLGETDVVTDGDQVWVWSAADRSVTHLTRPAGDPVTHGAGSDPRAALADLAPARLSAAILAALDPSTAVTSGPDTTVAGRPAYQLVLTPRDAGTLIGSVTIAIDAAERVPTRVTITSTRTGKAALTAGFTDVSFTAPDPAMFRFTPPAGATVTTPDQPGAQSDRPGAPTVRAVGQGWVSVLVLSGLPSAASAPSGDLTGLASWVDTLPRTSGPWGSGRVLSSNLLSALLTDDGRVLVGAVDVATLEAAAG</sequence>
<evidence type="ECO:0000313" key="3">
    <source>
        <dbReference type="Proteomes" id="UP001232536"/>
    </source>
</evidence>
<organism evidence="2 3">
    <name type="scientific">Actinotalea lenta</name>
    <dbReference type="NCBI Taxonomy" id="3064654"/>
    <lineage>
        <taxon>Bacteria</taxon>
        <taxon>Bacillati</taxon>
        <taxon>Actinomycetota</taxon>
        <taxon>Actinomycetes</taxon>
        <taxon>Micrococcales</taxon>
        <taxon>Cellulomonadaceae</taxon>
        <taxon>Actinotalea</taxon>
    </lineage>
</organism>